<name>A0A0C3QM83_9AGAM</name>
<proteinExistence type="predicted"/>
<evidence type="ECO:0000313" key="3">
    <source>
        <dbReference type="Proteomes" id="UP000054248"/>
    </source>
</evidence>
<dbReference type="Proteomes" id="UP000054248">
    <property type="component" value="Unassembled WGS sequence"/>
</dbReference>
<keyword evidence="1" id="KW-0732">Signal</keyword>
<evidence type="ECO:0000313" key="2">
    <source>
        <dbReference type="EMBL" id="KIO27899.1"/>
    </source>
</evidence>
<organism evidence="2 3">
    <name type="scientific">Tulasnella calospora MUT 4182</name>
    <dbReference type="NCBI Taxonomy" id="1051891"/>
    <lineage>
        <taxon>Eukaryota</taxon>
        <taxon>Fungi</taxon>
        <taxon>Dikarya</taxon>
        <taxon>Basidiomycota</taxon>
        <taxon>Agaricomycotina</taxon>
        <taxon>Agaricomycetes</taxon>
        <taxon>Cantharellales</taxon>
        <taxon>Tulasnellaceae</taxon>
        <taxon>Tulasnella</taxon>
    </lineage>
</organism>
<accession>A0A0C3QM83</accession>
<gene>
    <name evidence="2" type="ORF">M407DRAFT_243193</name>
</gene>
<sequence>MGQEVFHILFAGLLWSNGIESGNHEAPGCLPCFSTLRSPSRPACSRREKTLSADDGLDHDGSRWARQYEHPVLMRCPG</sequence>
<evidence type="ECO:0000256" key="1">
    <source>
        <dbReference type="SAM" id="SignalP"/>
    </source>
</evidence>
<protein>
    <recommendedName>
        <fullName evidence="4">Secreted protein</fullName>
    </recommendedName>
</protein>
<evidence type="ECO:0008006" key="4">
    <source>
        <dbReference type="Google" id="ProtNLM"/>
    </source>
</evidence>
<reference evidence="3" key="2">
    <citation type="submission" date="2015-01" db="EMBL/GenBank/DDBJ databases">
        <title>Evolutionary Origins and Diversification of the Mycorrhizal Mutualists.</title>
        <authorList>
            <consortium name="DOE Joint Genome Institute"/>
            <consortium name="Mycorrhizal Genomics Consortium"/>
            <person name="Kohler A."/>
            <person name="Kuo A."/>
            <person name="Nagy L.G."/>
            <person name="Floudas D."/>
            <person name="Copeland A."/>
            <person name="Barry K.W."/>
            <person name="Cichocki N."/>
            <person name="Veneault-Fourrey C."/>
            <person name="LaButti K."/>
            <person name="Lindquist E.A."/>
            <person name="Lipzen A."/>
            <person name="Lundell T."/>
            <person name="Morin E."/>
            <person name="Murat C."/>
            <person name="Riley R."/>
            <person name="Ohm R."/>
            <person name="Sun H."/>
            <person name="Tunlid A."/>
            <person name="Henrissat B."/>
            <person name="Grigoriev I.V."/>
            <person name="Hibbett D.S."/>
            <person name="Martin F."/>
        </authorList>
    </citation>
    <scope>NUCLEOTIDE SEQUENCE [LARGE SCALE GENOMIC DNA]</scope>
    <source>
        <strain evidence="3">MUT 4182</strain>
    </source>
</reference>
<feature type="signal peptide" evidence="1">
    <location>
        <begin position="1"/>
        <end position="21"/>
    </location>
</feature>
<dbReference type="HOGENOM" id="CLU_2623832_0_0_1"/>
<feature type="chain" id="PRO_5002180768" description="Secreted protein" evidence="1">
    <location>
        <begin position="22"/>
        <end position="78"/>
    </location>
</feature>
<reference evidence="2 3" key="1">
    <citation type="submission" date="2014-04" db="EMBL/GenBank/DDBJ databases">
        <authorList>
            <consortium name="DOE Joint Genome Institute"/>
            <person name="Kuo A."/>
            <person name="Girlanda M."/>
            <person name="Perotto S."/>
            <person name="Kohler A."/>
            <person name="Nagy L.G."/>
            <person name="Floudas D."/>
            <person name="Copeland A."/>
            <person name="Barry K.W."/>
            <person name="Cichocki N."/>
            <person name="Veneault-Fourrey C."/>
            <person name="LaButti K."/>
            <person name="Lindquist E.A."/>
            <person name="Lipzen A."/>
            <person name="Lundell T."/>
            <person name="Morin E."/>
            <person name="Murat C."/>
            <person name="Sun H."/>
            <person name="Tunlid A."/>
            <person name="Henrissat B."/>
            <person name="Grigoriev I.V."/>
            <person name="Hibbett D.S."/>
            <person name="Martin F."/>
            <person name="Nordberg H.P."/>
            <person name="Cantor M.N."/>
            <person name="Hua S.X."/>
        </authorList>
    </citation>
    <scope>NUCLEOTIDE SEQUENCE [LARGE SCALE GENOMIC DNA]</scope>
    <source>
        <strain evidence="2 3">MUT 4182</strain>
    </source>
</reference>
<dbReference type="AlphaFoldDB" id="A0A0C3QM83"/>
<dbReference type="EMBL" id="KN823001">
    <property type="protein sequence ID" value="KIO27899.1"/>
    <property type="molecule type" value="Genomic_DNA"/>
</dbReference>
<keyword evidence="3" id="KW-1185">Reference proteome</keyword>